<accession>A0AAV2DQH3</accession>
<protein>
    <submittedName>
        <fullName evidence="2">Uncharacterized protein</fullName>
    </submittedName>
</protein>
<keyword evidence="3" id="KW-1185">Reference proteome</keyword>
<feature type="region of interest" description="Disordered" evidence="1">
    <location>
        <begin position="1"/>
        <end position="70"/>
    </location>
</feature>
<reference evidence="2 3" key="1">
    <citation type="submission" date="2024-04" db="EMBL/GenBank/DDBJ databases">
        <authorList>
            <person name="Fracassetti M."/>
        </authorList>
    </citation>
    <scope>NUCLEOTIDE SEQUENCE [LARGE SCALE GENOMIC DNA]</scope>
</reference>
<evidence type="ECO:0000313" key="2">
    <source>
        <dbReference type="EMBL" id="CAL1375811.1"/>
    </source>
</evidence>
<name>A0AAV2DQH3_9ROSI</name>
<evidence type="ECO:0000256" key="1">
    <source>
        <dbReference type="SAM" id="MobiDB-lite"/>
    </source>
</evidence>
<sequence>MEESLKQEQNGEGKAQQHHQVAARVPTTMNAHAPARETHSTAAVGRRPASPPRTRRARRKHSKRRNGRRP</sequence>
<dbReference type="AlphaFoldDB" id="A0AAV2DQH3"/>
<dbReference type="EMBL" id="OZ034816">
    <property type="protein sequence ID" value="CAL1375811.1"/>
    <property type="molecule type" value="Genomic_DNA"/>
</dbReference>
<organism evidence="2 3">
    <name type="scientific">Linum trigynum</name>
    <dbReference type="NCBI Taxonomy" id="586398"/>
    <lineage>
        <taxon>Eukaryota</taxon>
        <taxon>Viridiplantae</taxon>
        <taxon>Streptophyta</taxon>
        <taxon>Embryophyta</taxon>
        <taxon>Tracheophyta</taxon>
        <taxon>Spermatophyta</taxon>
        <taxon>Magnoliopsida</taxon>
        <taxon>eudicotyledons</taxon>
        <taxon>Gunneridae</taxon>
        <taxon>Pentapetalae</taxon>
        <taxon>rosids</taxon>
        <taxon>fabids</taxon>
        <taxon>Malpighiales</taxon>
        <taxon>Linaceae</taxon>
        <taxon>Linum</taxon>
    </lineage>
</organism>
<evidence type="ECO:0000313" key="3">
    <source>
        <dbReference type="Proteomes" id="UP001497516"/>
    </source>
</evidence>
<feature type="compositionally biased region" description="Basic residues" evidence="1">
    <location>
        <begin position="53"/>
        <end position="70"/>
    </location>
</feature>
<proteinExistence type="predicted"/>
<dbReference type="Proteomes" id="UP001497516">
    <property type="component" value="Chromosome 3"/>
</dbReference>
<feature type="compositionally biased region" description="Basic and acidic residues" evidence="1">
    <location>
        <begin position="1"/>
        <end position="11"/>
    </location>
</feature>
<gene>
    <name evidence="2" type="ORF">LTRI10_LOCUS17583</name>
</gene>